<comment type="caution">
    <text evidence="9">The sequence shown here is derived from an EMBL/GenBank/DDBJ whole genome shotgun (WGS) entry which is preliminary data.</text>
</comment>
<feature type="transmembrane region" description="Helical" evidence="8">
    <location>
        <begin position="467"/>
        <end position="487"/>
    </location>
</feature>
<feature type="transmembrane region" description="Helical" evidence="8">
    <location>
        <begin position="430"/>
        <end position="455"/>
    </location>
</feature>
<feature type="transmembrane region" description="Helical" evidence="8">
    <location>
        <begin position="609"/>
        <end position="626"/>
    </location>
</feature>
<organism evidence="9 10">
    <name type="scientific">Stackebrandtia albiflava</name>
    <dbReference type="NCBI Taxonomy" id="406432"/>
    <lineage>
        <taxon>Bacteria</taxon>
        <taxon>Bacillati</taxon>
        <taxon>Actinomycetota</taxon>
        <taxon>Actinomycetes</taxon>
        <taxon>Glycomycetales</taxon>
        <taxon>Glycomycetaceae</taxon>
        <taxon>Stackebrandtia</taxon>
    </lineage>
</organism>
<feature type="transmembrane region" description="Helical" evidence="8">
    <location>
        <begin position="566"/>
        <end position="589"/>
    </location>
</feature>
<keyword evidence="3 6" id="KW-0067">ATP-binding</keyword>
<evidence type="ECO:0000313" key="10">
    <source>
        <dbReference type="Proteomes" id="UP000321617"/>
    </source>
</evidence>
<keyword evidence="8" id="KW-1133">Transmembrane helix</keyword>
<feature type="transmembrane region" description="Helical" evidence="8">
    <location>
        <begin position="669"/>
        <end position="686"/>
    </location>
</feature>
<reference evidence="9 10" key="1">
    <citation type="journal article" date="2013" name="Stand. Genomic Sci.">
        <title>Genomic Encyclopedia of Type Strains, Phase I: The one thousand microbial genomes (KMG-I) project.</title>
        <authorList>
            <person name="Kyrpides N.C."/>
            <person name="Woyke T."/>
            <person name="Eisen J.A."/>
            <person name="Garrity G."/>
            <person name="Lilburn T.G."/>
            <person name="Beck B.J."/>
            <person name="Whitman W.B."/>
            <person name="Hugenholtz P."/>
            <person name="Klenk H.P."/>
        </authorList>
    </citation>
    <scope>NUCLEOTIDE SEQUENCE [LARGE SCALE GENOMIC DNA]</scope>
    <source>
        <strain evidence="9 10">DSM 45044</strain>
    </source>
</reference>
<keyword evidence="4" id="KW-0346">Stress response</keyword>
<dbReference type="PANTHER" id="PTHR19375">
    <property type="entry name" value="HEAT SHOCK PROTEIN 70KDA"/>
    <property type="match status" value="1"/>
</dbReference>
<dbReference type="InterPro" id="IPR018181">
    <property type="entry name" value="Heat_shock_70_CS"/>
</dbReference>
<dbReference type="OrthoDB" id="9766019at2"/>
<dbReference type="PRINTS" id="PR00301">
    <property type="entry name" value="HEATSHOCK70"/>
</dbReference>
<dbReference type="Pfam" id="PF00012">
    <property type="entry name" value="HSP70"/>
    <property type="match status" value="1"/>
</dbReference>
<dbReference type="GO" id="GO:0005524">
    <property type="term" value="F:ATP binding"/>
    <property type="evidence" value="ECO:0007669"/>
    <property type="project" value="UniProtKB-KW"/>
</dbReference>
<dbReference type="RefSeq" id="WP_147142571.1">
    <property type="nucleotide sequence ID" value="NZ_BAABIJ010000004.1"/>
</dbReference>
<keyword evidence="5" id="KW-0143">Chaperone</keyword>
<keyword evidence="10" id="KW-1185">Reference proteome</keyword>
<evidence type="ECO:0000256" key="4">
    <source>
        <dbReference type="ARBA" id="ARBA00023016"/>
    </source>
</evidence>
<gene>
    <name evidence="9" type="ORF">LX16_4452</name>
</gene>
<dbReference type="PROSITE" id="PS01036">
    <property type="entry name" value="HSP70_3"/>
    <property type="match status" value="1"/>
</dbReference>
<comment type="similarity">
    <text evidence="1 6">Belongs to the heat shock protein 70 family.</text>
</comment>
<evidence type="ECO:0000256" key="6">
    <source>
        <dbReference type="RuleBase" id="RU003322"/>
    </source>
</evidence>
<keyword evidence="8" id="KW-0812">Transmembrane</keyword>
<evidence type="ECO:0000256" key="2">
    <source>
        <dbReference type="ARBA" id="ARBA00022741"/>
    </source>
</evidence>
<feature type="transmembrane region" description="Helical" evidence="8">
    <location>
        <begin position="499"/>
        <end position="518"/>
    </location>
</feature>
<dbReference type="InterPro" id="IPR013126">
    <property type="entry name" value="Hsp_70_fam"/>
</dbReference>
<evidence type="ECO:0000256" key="5">
    <source>
        <dbReference type="ARBA" id="ARBA00023186"/>
    </source>
</evidence>
<dbReference type="SUPFAM" id="SSF53067">
    <property type="entry name" value="Actin-like ATPase domain"/>
    <property type="match status" value="2"/>
</dbReference>
<proteinExistence type="inferred from homology"/>
<dbReference type="Gene3D" id="3.30.420.40">
    <property type="match status" value="2"/>
</dbReference>
<dbReference type="AlphaFoldDB" id="A0A562URK2"/>
<feature type="transmembrane region" description="Helical" evidence="8">
    <location>
        <begin position="638"/>
        <end position="657"/>
    </location>
</feature>
<evidence type="ECO:0000313" key="9">
    <source>
        <dbReference type="EMBL" id="TWJ08228.1"/>
    </source>
</evidence>
<feature type="transmembrane region" description="Helical" evidence="8">
    <location>
        <begin position="524"/>
        <end position="546"/>
    </location>
</feature>
<evidence type="ECO:0000256" key="3">
    <source>
        <dbReference type="ARBA" id="ARBA00022840"/>
    </source>
</evidence>
<name>A0A562URK2_9ACTN</name>
<keyword evidence="8" id="KW-0472">Membrane</keyword>
<dbReference type="InterPro" id="IPR043129">
    <property type="entry name" value="ATPase_NBD"/>
</dbReference>
<feature type="region of interest" description="Disordered" evidence="7">
    <location>
        <begin position="381"/>
        <end position="426"/>
    </location>
</feature>
<evidence type="ECO:0000256" key="8">
    <source>
        <dbReference type="SAM" id="Phobius"/>
    </source>
</evidence>
<sequence length="709" mass="75447">MSSPIRLGVDFGTSHTVAVLDHGGVPVPVLFDSSPILPSAVYAEPDGELLVGFDAVNASRLEPARFEPNPKRRVDDGTVLLGDREFPVVELIAAVLGRVRRECERILGDTVVEVTLTHPAVWGSARRLTLEESAAMAGFHDVHMVPEPVAAATFFTHALRNRVATDSAVMVADLGGGTFDASVVINTTTGFRVLSVDGIENLGGVDVDHALFTLLDNRFADSPDWSRLARPSTTEDRRARRALNEDVRTAKERLTRSTRVEFPIPLVGADTHLTRDELEAVARPLMERAVRLTVGVVKAARVPPERQAGLLLVGGASRMPLVASMLHQTLGTAPTVLEQPELVVAQGATLSHRPSTTPSVAPPAAIPAQIASPVSVPLPAAAPVSPHGGAGGTASPVPHPNPPTASTTIPPHTPTPPSDSAQRHTTRPRALTAALAVMLFQTGAWALISLFGIVAVALDSDLNRNDYFTVALPVFIMVGVATGMATWQLGRSAPRRWPALVVEYGLAALCYVSTSFAIMEDDAAYPLGPTLVAVASLPAMAVVPLLHRREIRDRCPRMGSPKPDWLTFVQVVMWVQAVPSIIGAVAGLAEFAQRDADAYISPSMVSLVYGWPIYLPGAVALVIGAVSSHRRGPVNRRIALGAEYALLGQVVALVVLVSTSGTGLEDPGMWGAAAWFATSLSVIPLLHRRQAREWFGHADPHRTLRETPA</sequence>
<evidence type="ECO:0000256" key="7">
    <source>
        <dbReference type="SAM" id="MobiDB-lite"/>
    </source>
</evidence>
<dbReference type="Proteomes" id="UP000321617">
    <property type="component" value="Unassembled WGS sequence"/>
</dbReference>
<evidence type="ECO:0000256" key="1">
    <source>
        <dbReference type="ARBA" id="ARBA00007381"/>
    </source>
</evidence>
<keyword evidence="2 6" id="KW-0547">Nucleotide-binding</keyword>
<dbReference type="Gene3D" id="3.90.640.10">
    <property type="entry name" value="Actin, Chain A, domain 4"/>
    <property type="match status" value="1"/>
</dbReference>
<protein>
    <submittedName>
        <fullName evidence="9">Hsp70 protein</fullName>
    </submittedName>
</protein>
<accession>A0A562URK2</accession>
<dbReference type="GO" id="GO:0140662">
    <property type="term" value="F:ATP-dependent protein folding chaperone"/>
    <property type="evidence" value="ECO:0007669"/>
    <property type="project" value="InterPro"/>
</dbReference>
<dbReference type="EMBL" id="VLLL01000008">
    <property type="protein sequence ID" value="TWJ08228.1"/>
    <property type="molecule type" value="Genomic_DNA"/>
</dbReference>